<name>A7VVY2_9FIRM</name>
<reference evidence="1 2" key="1">
    <citation type="submission" date="2007-08" db="EMBL/GenBank/DDBJ databases">
        <title>Draft genome sequence of Clostridium leptum (DSM 753).</title>
        <authorList>
            <person name="Sudarsanam P."/>
            <person name="Ley R."/>
            <person name="Guruge J."/>
            <person name="Turnbaugh P.J."/>
            <person name="Mahowald M."/>
            <person name="Liep D."/>
            <person name="Gordon J."/>
        </authorList>
    </citation>
    <scope>NUCLEOTIDE SEQUENCE [LARGE SCALE GENOMIC DNA]</scope>
    <source>
        <strain evidence="1 2">DSM 753</strain>
    </source>
</reference>
<organism evidence="1 2">
    <name type="scientific">[Clostridium] leptum DSM 753</name>
    <dbReference type="NCBI Taxonomy" id="428125"/>
    <lineage>
        <taxon>Bacteria</taxon>
        <taxon>Bacillati</taxon>
        <taxon>Bacillota</taxon>
        <taxon>Clostridia</taxon>
        <taxon>Eubacteriales</taxon>
        <taxon>Oscillospiraceae</taxon>
        <taxon>Oscillospiraceae incertae sedis</taxon>
    </lineage>
</organism>
<evidence type="ECO:0000313" key="2">
    <source>
        <dbReference type="Proteomes" id="UP000003490"/>
    </source>
</evidence>
<dbReference type="AlphaFoldDB" id="A7VVY2"/>
<reference evidence="1 2" key="2">
    <citation type="submission" date="2007-08" db="EMBL/GenBank/DDBJ databases">
        <authorList>
            <person name="Fulton L."/>
            <person name="Clifton S."/>
            <person name="Fulton B."/>
            <person name="Xu J."/>
            <person name="Minx P."/>
            <person name="Pepin K.H."/>
            <person name="Johnson M."/>
            <person name="Thiruvilangam P."/>
            <person name="Bhonagiri V."/>
            <person name="Nash W.E."/>
            <person name="Wang C."/>
            <person name="Mardis E.R."/>
            <person name="Wilson R.K."/>
        </authorList>
    </citation>
    <scope>NUCLEOTIDE SEQUENCE [LARGE SCALE GENOMIC DNA]</scope>
    <source>
        <strain evidence="1 2">DSM 753</strain>
    </source>
</reference>
<accession>A7VVY2</accession>
<dbReference type="HOGENOM" id="CLU_3287441_0_0_9"/>
<proteinExistence type="predicted"/>
<sequence length="40" mass="4527">MPAKETKLSFEIAGETRCQVTDLLLISWKILAFVGEDFLL</sequence>
<evidence type="ECO:0000313" key="1">
    <source>
        <dbReference type="EMBL" id="EDO59929.1"/>
    </source>
</evidence>
<dbReference type="EMBL" id="ABCB02000020">
    <property type="protein sequence ID" value="EDO59929.1"/>
    <property type="molecule type" value="Genomic_DNA"/>
</dbReference>
<protein>
    <submittedName>
        <fullName evidence="1">Uncharacterized protein</fullName>
    </submittedName>
</protein>
<gene>
    <name evidence="1" type="ORF">CLOLEP_02746</name>
</gene>
<dbReference type="Proteomes" id="UP000003490">
    <property type="component" value="Unassembled WGS sequence"/>
</dbReference>
<comment type="caution">
    <text evidence="1">The sequence shown here is derived from an EMBL/GenBank/DDBJ whole genome shotgun (WGS) entry which is preliminary data.</text>
</comment>